<dbReference type="AlphaFoldDB" id="I0AP36"/>
<name>I0AP36_IGNAJ</name>
<dbReference type="HOGENOM" id="CLU_1852497_0_0_10"/>
<keyword evidence="2" id="KW-1185">Reference proteome</keyword>
<evidence type="ECO:0000313" key="1">
    <source>
        <dbReference type="EMBL" id="AFH50743.1"/>
    </source>
</evidence>
<protein>
    <submittedName>
        <fullName evidence="1">Uncharacterized protein</fullName>
    </submittedName>
</protein>
<dbReference type="OrthoDB" id="1414895at2"/>
<dbReference type="RefSeq" id="WP_014561879.1">
    <property type="nucleotide sequence ID" value="NC_017464.1"/>
</dbReference>
<dbReference type="Proteomes" id="UP000007394">
    <property type="component" value="Chromosome"/>
</dbReference>
<dbReference type="SUPFAM" id="SSF58104">
    <property type="entry name" value="Methyl-accepting chemotaxis protein (MCP) signaling domain"/>
    <property type="match status" value="1"/>
</dbReference>
<proteinExistence type="predicted"/>
<dbReference type="KEGG" id="ial:IALB_3040"/>
<dbReference type="EMBL" id="CP003418">
    <property type="protein sequence ID" value="AFH50743.1"/>
    <property type="molecule type" value="Genomic_DNA"/>
</dbReference>
<dbReference type="eggNOG" id="COG3941">
    <property type="taxonomic scope" value="Bacteria"/>
</dbReference>
<organism evidence="1 2">
    <name type="scientific">Ignavibacterium album (strain DSM 19864 / JCM 16511 / NBRC 101810 / Mat9-16)</name>
    <dbReference type="NCBI Taxonomy" id="945713"/>
    <lineage>
        <taxon>Bacteria</taxon>
        <taxon>Pseudomonadati</taxon>
        <taxon>Ignavibacteriota</taxon>
        <taxon>Ignavibacteria</taxon>
        <taxon>Ignavibacteriales</taxon>
        <taxon>Ignavibacteriaceae</taxon>
        <taxon>Ignavibacterium</taxon>
    </lineage>
</organism>
<evidence type="ECO:0000313" key="2">
    <source>
        <dbReference type="Proteomes" id="UP000007394"/>
    </source>
</evidence>
<gene>
    <name evidence="1" type="ordered locus">IALB_3040</name>
</gene>
<sequence length="138" mass="15554">MPTNEIILKLRIDGKDANAVLNLTDDNIKELYKSFKYGQQEVNGLITSISQGFNKAREIIQGFKESFDVISTAFRTHLNEYQKQQAALIKLNTALQQTRQYTESNVNALTNYAAKLQQTTIYGDEVTETVMAQLLAMG</sequence>
<reference evidence="1 2" key="1">
    <citation type="journal article" date="2012" name="Front. Microbiol.">
        <title>Complete genome of Ignavibacterium album, a metabolically versatile, flagellated, facultative anaerobe from the phylum Chlorobi.</title>
        <authorList>
            <person name="Liu Z."/>
            <person name="Frigaard N.-U."/>
            <person name="Vogl K."/>
            <person name="Iino T."/>
            <person name="Ohkuma M."/>
            <person name="Overmann J."/>
            <person name="Bryant D.A."/>
        </authorList>
    </citation>
    <scope>NUCLEOTIDE SEQUENCE [LARGE SCALE GENOMIC DNA]</scope>
    <source>
        <strain evidence="2">DSM 19864 / JCM 16511 / NBRC 101810 / Mat9-16</strain>
    </source>
</reference>
<accession>I0AP36</accession>